<evidence type="ECO:0000256" key="2">
    <source>
        <dbReference type="SAM" id="MobiDB-lite"/>
    </source>
</evidence>
<protein>
    <recommendedName>
        <fullName evidence="5">Coiled-coil domain-containing protein 61</fullName>
    </recommendedName>
</protein>
<gene>
    <name evidence="3" type="ORF">QLX08_010917</name>
</gene>
<evidence type="ECO:0000313" key="4">
    <source>
        <dbReference type="Proteomes" id="UP001432146"/>
    </source>
</evidence>
<accession>A0AAW0ZB28</accession>
<sequence length="359" mass="41001">MNEVGPSLVTSYTFKSGKEYIVKIRVAAFKGHQRNLELTITDKHTAENWQSCYDAACLFYVVALSLVAIALFEDIENLTHKTGNYKHFDVFVAMLQSGLLKTSESIALDLLTFEDLELLRARKLERSSCSSLGKATNNRRYFILTYTVEFDRIHYPLPLEYCGLPSPTVLQTTIRKLQTELERLQSTRVHKDLQRRIEQLTIANQKLVQENRRLASGGKGLKYLLESIKSLENNVVKERTSFRMQIQRLKAENAALLLRVQQLTASANKKPGDNSPASKRRNRTPCRRNRSRSSSISSRNRTSSLSPGSSLESIRTQRSPCRNTKTYNNKTKNAKIEFENLEARIHTLQKMLKEGISLN</sequence>
<proteinExistence type="predicted"/>
<organism evidence="3 4">
    <name type="scientific">Tetragonisca angustula</name>
    <dbReference type="NCBI Taxonomy" id="166442"/>
    <lineage>
        <taxon>Eukaryota</taxon>
        <taxon>Metazoa</taxon>
        <taxon>Ecdysozoa</taxon>
        <taxon>Arthropoda</taxon>
        <taxon>Hexapoda</taxon>
        <taxon>Insecta</taxon>
        <taxon>Pterygota</taxon>
        <taxon>Neoptera</taxon>
        <taxon>Endopterygota</taxon>
        <taxon>Hymenoptera</taxon>
        <taxon>Apocrita</taxon>
        <taxon>Aculeata</taxon>
        <taxon>Apoidea</taxon>
        <taxon>Anthophila</taxon>
        <taxon>Apidae</taxon>
        <taxon>Tetragonisca</taxon>
    </lineage>
</organism>
<feature type="region of interest" description="Disordered" evidence="2">
    <location>
        <begin position="265"/>
        <end position="328"/>
    </location>
</feature>
<feature type="coiled-coil region" evidence="1">
    <location>
        <begin position="174"/>
        <end position="210"/>
    </location>
</feature>
<dbReference type="CDD" id="cd22284">
    <property type="entry name" value="HD_CCDC61_N"/>
    <property type="match status" value="1"/>
</dbReference>
<name>A0AAW0ZB28_9HYME</name>
<evidence type="ECO:0000313" key="3">
    <source>
        <dbReference type="EMBL" id="KAK9294454.1"/>
    </source>
</evidence>
<keyword evidence="1" id="KW-0175">Coiled coil</keyword>
<evidence type="ECO:0000256" key="1">
    <source>
        <dbReference type="SAM" id="Coils"/>
    </source>
</evidence>
<comment type="caution">
    <text evidence="3">The sequence shown here is derived from an EMBL/GenBank/DDBJ whole genome shotgun (WGS) entry which is preliminary data.</text>
</comment>
<dbReference type="Proteomes" id="UP001432146">
    <property type="component" value="Unassembled WGS sequence"/>
</dbReference>
<dbReference type="AlphaFoldDB" id="A0AAW0ZB28"/>
<feature type="compositionally biased region" description="Basic residues" evidence="2">
    <location>
        <begin position="278"/>
        <end position="291"/>
    </location>
</feature>
<keyword evidence="4" id="KW-1185">Reference proteome</keyword>
<reference evidence="3 4" key="1">
    <citation type="submission" date="2024-05" db="EMBL/GenBank/DDBJ databases">
        <title>The nuclear and mitochondrial genome assemblies of Tetragonisca angustula (Apidae: Meliponini), a tiny yet remarkable pollinator in the Neotropics.</title>
        <authorList>
            <person name="Ferrari R."/>
            <person name="Ricardo P.C."/>
            <person name="Dias F.C."/>
            <person name="Araujo N.S."/>
            <person name="Soares D.O."/>
            <person name="Zhou Q.-S."/>
            <person name="Zhu C.-D."/>
            <person name="Coutinho L."/>
            <person name="Airas M.C."/>
            <person name="Batista T.M."/>
        </authorList>
    </citation>
    <scope>NUCLEOTIDE SEQUENCE [LARGE SCALE GENOMIC DNA]</scope>
    <source>
        <strain evidence="3">ASF017062</strain>
        <tissue evidence="3">Abdomen</tissue>
    </source>
</reference>
<evidence type="ECO:0008006" key="5">
    <source>
        <dbReference type="Google" id="ProtNLM"/>
    </source>
</evidence>
<dbReference type="EMBL" id="JAWNGG020000316">
    <property type="protein sequence ID" value="KAK9294454.1"/>
    <property type="molecule type" value="Genomic_DNA"/>
</dbReference>
<feature type="compositionally biased region" description="Low complexity" evidence="2">
    <location>
        <begin position="292"/>
        <end position="314"/>
    </location>
</feature>
<dbReference type="InterPro" id="IPR049733">
    <property type="entry name" value="CCDC61_N"/>
</dbReference>